<sequence>MNIQIKTECTDIDWGTVPEILKSVGMAHYSPEKHRQAFEASCCTIFLYDGEDLIGFGRAISDGAYQAAVYDVAILEKYQGHGFGKRIIQEILSRVSNCHVILYASPGKEGFYEKYGFRRMKTGMASFLNKDAMAKRGFTE</sequence>
<dbReference type="PANTHER" id="PTHR43626">
    <property type="entry name" value="ACYL-COA N-ACYLTRANSFERASE"/>
    <property type="match status" value="1"/>
</dbReference>
<feature type="domain" description="N-acetyltransferase" evidence="3">
    <location>
        <begin position="1"/>
        <end position="138"/>
    </location>
</feature>
<dbReference type="GO" id="GO:0008080">
    <property type="term" value="F:N-acetyltransferase activity"/>
    <property type="evidence" value="ECO:0007669"/>
    <property type="project" value="InterPro"/>
</dbReference>
<organism evidence="4 5">
    <name type="scientific">Desulfosarcina ovata subsp. sediminis</name>
    <dbReference type="NCBI Taxonomy" id="885957"/>
    <lineage>
        <taxon>Bacteria</taxon>
        <taxon>Pseudomonadati</taxon>
        <taxon>Thermodesulfobacteriota</taxon>
        <taxon>Desulfobacteria</taxon>
        <taxon>Desulfobacterales</taxon>
        <taxon>Desulfosarcinaceae</taxon>
        <taxon>Desulfosarcina</taxon>
    </lineage>
</organism>
<dbReference type="InterPro" id="IPR000182">
    <property type="entry name" value="GNAT_dom"/>
</dbReference>
<dbReference type="PROSITE" id="PS51186">
    <property type="entry name" value="GNAT"/>
    <property type="match status" value="1"/>
</dbReference>
<evidence type="ECO:0000313" key="4">
    <source>
        <dbReference type="EMBL" id="BBO83949.1"/>
    </source>
</evidence>
<keyword evidence="1 4" id="KW-0808">Transferase</keyword>
<dbReference type="EMBL" id="AP021876">
    <property type="protein sequence ID" value="BBO83949.1"/>
    <property type="molecule type" value="Genomic_DNA"/>
</dbReference>
<evidence type="ECO:0000256" key="1">
    <source>
        <dbReference type="ARBA" id="ARBA00022679"/>
    </source>
</evidence>
<dbReference type="CDD" id="cd04301">
    <property type="entry name" value="NAT_SF"/>
    <property type="match status" value="1"/>
</dbReference>
<dbReference type="InterPro" id="IPR045039">
    <property type="entry name" value="NSI-like"/>
</dbReference>
<dbReference type="Proteomes" id="UP000425960">
    <property type="component" value="Chromosome"/>
</dbReference>
<protein>
    <submittedName>
        <fullName evidence="4">N-acetyltransferase</fullName>
    </submittedName>
</protein>
<evidence type="ECO:0000313" key="5">
    <source>
        <dbReference type="Proteomes" id="UP000425960"/>
    </source>
</evidence>
<keyword evidence="2" id="KW-0012">Acyltransferase</keyword>
<dbReference type="SUPFAM" id="SSF55729">
    <property type="entry name" value="Acyl-CoA N-acyltransferases (Nat)"/>
    <property type="match status" value="1"/>
</dbReference>
<gene>
    <name evidence="4" type="ORF">DSCO28_45150</name>
</gene>
<evidence type="ECO:0000256" key="2">
    <source>
        <dbReference type="ARBA" id="ARBA00023315"/>
    </source>
</evidence>
<proteinExistence type="predicted"/>
<dbReference type="InterPro" id="IPR016181">
    <property type="entry name" value="Acyl_CoA_acyltransferase"/>
</dbReference>
<dbReference type="Gene3D" id="3.40.630.30">
    <property type="match status" value="1"/>
</dbReference>
<accession>A0A5K7ZUQ3</accession>
<dbReference type="GO" id="GO:0005737">
    <property type="term" value="C:cytoplasm"/>
    <property type="evidence" value="ECO:0007669"/>
    <property type="project" value="TreeGrafter"/>
</dbReference>
<evidence type="ECO:0000259" key="3">
    <source>
        <dbReference type="PROSITE" id="PS51186"/>
    </source>
</evidence>
<dbReference type="KEGG" id="dov:DSCO28_45150"/>
<dbReference type="Pfam" id="PF13673">
    <property type="entry name" value="Acetyltransf_10"/>
    <property type="match status" value="1"/>
</dbReference>
<name>A0A5K7ZUQ3_9BACT</name>
<reference evidence="4 5" key="1">
    <citation type="submission" date="2019-11" db="EMBL/GenBank/DDBJ databases">
        <title>Comparative genomics of hydrocarbon-degrading Desulfosarcina strains.</title>
        <authorList>
            <person name="Watanabe M."/>
            <person name="Kojima H."/>
            <person name="Fukui M."/>
        </authorList>
    </citation>
    <scope>NUCLEOTIDE SEQUENCE [LARGE SCALE GENOMIC DNA]</scope>
    <source>
        <strain evidence="4 5">28bB2T</strain>
    </source>
</reference>
<dbReference type="PANTHER" id="PTHR43626:SF4">
    <property type="entry name" value="GCN5-RELATED N-ACETYLTRANSFERASE 2, CHLOROPLASTIC"/>
    <property type="match status" value="1"/>
</dbReference>
<dbReference type="RefSeq" id="WP_155324028.1">
    <property type="nucleotide sequence ID" value="NZ_AP021876.1"/>
</dbReference>
<dbReference type="AlphaFoldDB" id="A0A5K7ZUQ3"/>